<dbReference type="PANTHER" id="PTHR35186">
    <property type="entry name" value="ANK_REP_REGION DOMAIN-CONTAINING PROTEIN"/>
    <property type="match status" value="1"/>
</dbReference>
<dbReference type="Proteomes" id="UP001498476">
    <property type="component" value="Unassembled WGS sequence"/>
</dbReference>
<keyword evidence="3" id="KW-1185">Reference proteome</keyword>
<organism evidence="2 3">
    <name type="scientific">Neonectria punicea</name>
    <dbReference type="NCBI Taxonomy" id="979145"/>
    <lineage>
        <taxon>Eukaryota</taxon>
        <taxon>Fungi</taxon>
        <taxon>Dikarya</taxon>
        <taxon>Ascomycota</taxon>
        <taxon>Pezizomycotina</taxon>
        <taxon>Sordariomycetes</taxon>
        <taxon>Hypocreomycetidae</taxon>
        <taxon>Hypocreales</taxon>
        <taxon>Nectriaceae</taxon>
        <taxon>Neonectria</taxon>
    </lineage>
</organism>
<feature type="signal peptide" evidence="1">
    <location>
        <begin position="1"/>
        <end position="20"/>
    </location>
</feature>
<dbReference type="PANTHER" id="PTHR35186:SF4">
    <property type="entry name" value="PRION-INHIBITION AND PROPAGATION HELO DOMAIN-CONTAINING PROTEIN"/>
    <property type="match status" value="1"/>
</dbReference>
<dbReference type="EMBL" id="JAZAVJ010000001">
    <property type="protein sequence ID" value="KAK7425123.1"/>
    <property type="molecule type" value="Genomic_DNA"/>
</dbReference>
<accession>A0ABR1HV25</accession>
<keyword evidence="1" id="KW-0732">Signal</keyword>
<protein>
    <recommendedName>
        <fullName evidence="4">Prion-inhibition and propagation HeLo domain-containing protein</fullName>
    </recommendedName>
</protein>
<name>A0ABR1HV25_9HYPO</name>
<gene>
    <name evidence="2" type="ORF">QQX98_000037</name>
</gene>
<comment type="caution">
    <text evidence="2">The sequence shown here is derived from an EMBL/GenBank/DDBJ whole genome shotgun (WGS) entry which is preliminary data.</text>
</comment>
<evidence type="ECO:0008006" key="4">
    <source>
        <dbReference type="Google" id="ProtNLM"/>
    </source>
</evidence>
<evidence type="ECO:0000313" key="2">
    <source>
        <dbReference type="EMBL" id="KAK7425123.1"/>
    </source>
</evidence>
<evidence type="ECO:0000313" key="3">
    <source>
        <dbReference type="Proteomes" id="UP001498476"/>
    </source>
</evidence>
<proteinExistence type="predicted"/>
<evidence type="ECO:0000256" key="1">
    <source>
        <dbReference type="SAM" id="SignalP"/>
    </source>
</evidence>
<reference evidence="2 3" key="1">
    <citation type="journal article" date="2025" name="Microbiol. Resour. Announc.">
        <title>Draft genome sequences for Neonectria magnoliae and Neonectria punicea, canker pathogens of Liriodendron tulipifera and Acer saccharum in West Virginia.</title>
        <authorList>
            <person name="Petronek H.M."/>
            <person name="Kasson M.T."/>
            <person name="Metheny A.M."/>
            <person name="Stauder C.M."/>
            <person name="Lovett B."/>
            <person name="Lynch S.C."/>
            <person name="Garnas J.R."/>
            <person name="Kasson L.R."/>
            <person name="Stajich J.E."/>
        </authorList>
    </citation>
    <scope>NUCLEOTIDE SEQUENCE [LARGE SCALE GENOMIC DNA]</scope>
    <source>
        <strain evidence="2 3">NRRL 64653</strain>
    </source>
</reference>
<sequence length="159" mass="18480">MSGIEVAGLVLGAFPLLITALEHYRDVAEASKVFWKIKREYKRWVHDLKICELAFERNLEFLLLPLIVDDDEVQGLLKDPGGHKWQDPELEVRLKERLLKSYHLYLESIGWIREIIEQIKEELGVDSLSFQTKISDDANLQQACMPPPWTPSLSWPLRN</sequence>
<feature type="chain" id="PRO_5046655110" description="Prion-inhibition and propagation HeLo domain-containing protein" evidence="1">
    <location>
        <begin position="21"/>
        <end position="159"/>
    </location>
</feature>